<name>A0A1I5BB95_9CLOT</name>
<dbReference type="RefSeq" id="WP_074911861.1">
    <property type="nucleotide sequence ID" value="NZ_FOVK01000004.1"/>
</dbReference>
<feature type="transmembrane region" description="Helical" evidence="1">
    <location>
        <begin position="20"/>
        <end position="38"/>
    </location>
</feature>
<dbReference type="EMBL" id="FOVK01000004">
    <property type="protein sequence ID" value="SFN71966.1"/>
    <property type="molecule type" value="Genomic_DNA"/>
</dbReference>
<keyword evidence="1" id="KW-0472">Membrane</keyword>
<gene>
    <name evidence="2" type="ORF">SAMN04488695_104113</name>
</gene>
<proteinExistence type="predicted"/>
<protein>
    <submittedName>
        <fullName evidence="2">Uncharacterized protein</fullName>
    </submittedName>
</protein>
<evidence type="ECO:0000313" key="3">
    <source>
        <dbReference type="Proteomes" id="UP000181899"/>
    </source>
</evidence>
<evidence type="ECO:0000256" key="1">
    <source>
        <dbReference type="SAM" id="Phobius"/>
    </source>
</evidence>
<evidence type="ECO:0000313" key="2">
    <source>
        <dbReference type="EMBL" id="SFN71966.1"/>
    </source>
</evidence>
<sequence>MDSLIQVITNMNNRTRNRAVIIITALIIPSITYFTLNFPQQMYSSDLIKVLVMGVCINFFTVCISLTLHFIKFMIVADKTVSSLKSTSNTLSNIIVDLRERNSKQHTTLKDVRISLEKEIQNEDEISINDEMISKVEDDINKSDIILKSTENLQNELISYLNDLLDPLRFLSESSLITIVQVLLCCLINIITSQNIDFSIRGVLWNVFQYISFYYLIATFYECFNKDFRLKNIEEKLEELNNLH</sequence>
<feature type="transmembrane region" description="Helical" evidence="1">
    <location>
        <begin position="170"/>
        <end position="191"/>
    </location>
</feature>
<keyword evidence="1" id="KW-0812">Transmembrane</keyword>
<feature type="transmembrane region" description="Helical" evidence="1">
    <location>
        <begin position="50"/>
        <end position="71"/>
    </location>
</feature>
<dbReference type="Proteomes" id="UP000181899">
    <property type="component" value="Unassembled WGS sequence"/>
</dbReference>
<accession>A0A1I5BB95</accession>
<feature type="transmembrane region" description="Helical" evidence="1">
    <location>
        <begin position="203"/>
        <end position="221"/>
    </location>
</feature>
<keyword evidence="3" id="KW-1185">Reference proteome</keyword>
<dbReference type="AlphaFoldDB" id="A0A1I5BB95"/>
<organism evidence="2 3">
    <name type="scientific">Proteiniclasticum ruminis</name>
    <dbReference type="NCBI Taxonomy" id="398199"/>
    <lineage>
        <taxon>Bacteria</taxon>
        <taxon>Bacillati</taxon>
        <taxon>Bacillota</taxon>
        <taxon>Clostridia</taxon>
        <taxon>Eubacteriales</taxon>
        <taxon>Clostridiaceae</taxon>
        <taxon>Proteiniclasticum</taxon>
    </lineage>
</organism>
<reference evidence="2 3" key="1">
    <citation type="submission" date="2016-10" db="EMBL/GenBank/DDBJ databases">
        <authorList>
            <person name="de Groot N.N."/>
        </authorList>
    </citation>
    <scope>NUCLEOTIDE SEQUENCE [LARGE SCALE GENOMIC DNA]</scope>
    <source>
        <strain evidence="2 3">ML2</strain>
    </source>
</reference>
<keyword evidence="1" id="KW-1133">Transmembrane helix</keyword>